<dbReference type="Proteomes" id="UP000075515">
    <property type="component" value="Unassembled WGS sequence"/>
</dbReference>
<evidence type="ECO:0000259" key="4">
    <source>
        <dbReference type="Pfam" id="PF22178"/>
    </source>
</evidence>
<gene>
    <name evidence="5" type="ORF">BE18_20035</name>
</gene>
<dbReference type="Pfam" id="PF05954">
    <property type="entry name" value="Phage_GPD"/>
    <property type="match status" value="1"/>
</dbReference>
<dbReference type="SUPFAM" id="SSF69255">
    <property type="entry name" value="gp5 N-terminal domain-like"/>
    <property type="match status" value="1"/>
</dbReference>
<dbReference type="SUPFAM" id="SSF69279">
    <property type="entry name" value="Phage tail proteins"/>
    <property type="match status" value="2"/>
</dbReference>
<evidence type="ECO:0000313" key="6">
    <source>
        <dbReference type="Proteomes" id="UP000075515"/>
    </source>
</evidence>
<evidence type="ECO:0000256" key="1">
    <source>
        <dbReference type="ARBA" id="ARBA00005558"/>
    </source>
</evidence>
<dbReference type="AlphaFoldDB" id="A0A150SZ01"/>
<proteinExistence type="inferred from homology"/>
<evidence type="ECO:0000313" key="5">
    <source>
        <dbReference type="EMBL" id="KYF81643.1"/>
    </source>
</evidence>
<dbReference type="InterPro" id="IPR037026">
    <property type="entry name" value="Vgr_OB-fold_dom_sf"/>
</dbReference>
<dbReference type="NCBIfam" id="TIGR03361">
    <property type="entry name" value="VI_Rhs_Vgr"/>
    <property type="match status" value="1"/>
</dbReference>
<feature type="region of interest" description="Disordered" evidence="2">
    <location>
        <begin position="459"/>
        <end position="479"/>
    </location>
</feature>
<feature type="domain" description="Gp5/Type VI secretion system Vgr C-terminal trimerisation" evidence="4">
    <location>
        <begin position="456"/>
        <end position="561"/>
    </location>
</feature>
<dbReference type="InterPro" id="IPR006533">
    <property type="entry name" value="T6SS_Vgr_RhsGE"/>
</dbReference>
<feature type="domain" description="Gp5/Type VI secretion system Vgr protein OB-fold" evidence="3">
    <location>
        <begin position="374"/>
        <end position="438"/>
    </location>
</feature>
<name>A0A150SZ01_SORCE</name>
<dbReference type="Gene3D" id="2.30.110.50">
    <property type="match status" value="1"/>
</dbReference>
<evidence type="ECO:0000256" key="2">
    <source>
        <dbReference type="SAM" id="MobiDB-lite"/>
    </source>
</evidence>
<accession>A0A150SZ01</accession>
<dbReference type="Gene3D" id="3.55.50.10">
    <property type="entry name" value="Baseplate protein-like domains"/>
    <property type="match status" value="1"/>
</dbReference>
<protein>
    <submittedName>
        <fullName evidence="5">Uncharacterized protein</fullName>
    </submittedName>
</protein>
<reference evidence="5 6" key="1">
    <citation type="submission" date="2014-02" db="EMBL/GenBank/DDBJ databases">
        <title>The small core and large imbalanced accessory genome model reveals a collaborative survival strategy of Sorangium cellulosum strains in nature.</title>
        <authorList>
            <person name="Han K."/>
            <person name="Peng R."/>
            <person name="Blom J."/>
            <person name="Li Y.-Z."/>
        </authorList>
    </citation>
    <scope>NUCLEOTIDE SEQUENCE [LARGE SCALE GENOMIC DNA]</scope>
    <source>
        <strain evidence="5 6">So0149</strain>
    </source>
</reference>
<organism evidence="5 6">
    <name type="scientific">Sorangium cellulosum</name>
    <name type="common">Polyangium cellulosum</name>
    <dbReference type="NCBI Taxonomy" id="56"/>
    <lineage>
        <taxon>Bacteria</taxon>
        <taxon>Pseudomonadati</taxon>
        <taxon>Myxococcota</taxon>
        <taxon>Polyangia</taxon>
        <taxon>Polyangiales</taxon>
        <taxon>Polyangiaceae</taxon>
        <taxon>Sorangium</taxon>
    </lineage>
</organism>
<evidence type="ECO:0000259" key="3">
    <source>
        <dbReference type="Pfam" id="PF04717"/>
    </source>
</evidence>
<dbReference type="Gene3D" id="2.40.50.230">
    <property type="entry name" value="Gp5 N-terminal domain"/>
    <property type="match status" value="1"/>
</dbReference>
<dbReference type="Pfam" id="PF04717">
    <property type="entry name" value="Phage_base_V"/>
    <property type="match status" value="1"/>
</dbReference>
<dbReference type="SUPFAM" id="SSF69349">
    <property type="entry name" value="Phage fibre proteins"/>
    <property type="match status" value="1"/>
</dbReference>
<dbReference type="InterPro" id="IPR054030">
    <property type="entry name" value="Gp5_Vgr_C"/>
</dbReference>
<dbReference type="InterPro" id="IPR006531">
    <property type="entry name" value="Gp5/Vgr_OB"/>
</dbReference>
<dbReference type="Pfam" id="PF22178">
    <property type="entry name" value="Gp5_trimer_C"/>
    <property type="match status" value="1"/>
</dbReference>
<dbReference type="Gene3D" id="4.10.220.110">
    <property type="match status" value="1"/>
</dbReference>
<comment type="similarity">
    <text evidence="1">Belongs to the VgrG protein family.</text>
</comment>
<comment type="caution">
    <text evidence="5">The sequence shown here is derived from an EMBL/GenBank/DDBJ whole genome shotgun (WGS) entry which is preliminary data.</text>
</comment>
<sequence length="734" mass="77581">MEATLGHLLLAGDGLPGDVRVHSYEAHEAISLPYAVRVEISTCDPSFRVDACLQRRMLLEVDDGHGSVRHYDGLPDRVGFLTYRAGEYVFELRLRPALAALEHREGSRIFQDRSPVDVVKAVLADAGVDRGVEWRLRHGYAPRELLCQYRETELDFVQRLLEEEGIFYFFLHGPDGHRLVLADDPAAFAPLDGTPEVRLSVRQGAGARARPVLDLRRRKALRPTELALRDHDFEQPEVFPTASAAAPGNRAIRHFDYPGGFTAAAEGARKAARRLSSLRGDVDLCRGKTGAAGLLCGTPVAIEGAAEPFLEGEFVVVELRSRGRAGTAACENEFSAIPKGAPFAPPRRTKKPRARGVQTAIVTGPSNEPQAVHVDRYGRIKVRFLWDRSGKQDDTSSAWLRVSQLALGGSMILPRVGWEVSVGFLDGDPDRPLVLGRAFNAEDTPPYALPGAAARSALKSMSTPGGAGHNEITMSDTAGGQGFSISAQRDLHIATGHDKDETVGVDEEHSVGGNYAVSIGASESVTVGANQSIDVGNALQNKVAGAQAISVGGDERIHASADLVEKVGGARDYAVGGDQITISCGVRQQIAGAFTRDVGSVQTSLSLASIDDDMLSTYDETAGALIAQLVAGASVESVAASKDQTSSAGEIHSVGALSTQAGEVKQLIGGLHLRNVGGDCIVEAPQIVLAGGVARLIAGGSAIKLDGGPMTLEGPKIAVKAALVVRQAASLKIG</sequence>
<dbReference type="NCBIfam" id="TIGR01646">
    <property type="entry name" value="vgr_GE"/>
    <property type="match status" value="1"/>
</dbReference>
<dbReference type="InterPro" id="IPR017847">
    <property type="entry name" value="T6SS_RhsGE_Vgr_subset"/>
</dbReference>
<dbReference type="EMBL" id="JEMC01003386">
    <property type="protein sequence ID" value="KYF81643.1"/>
    <property type="molecule type" value="Genomic_DNA"/>
</dbReference>